<gene>
    <name evidence="3" type="ORF">B0T14DRAFT_191010</name>
</gene>
<keyword evidence="4" id="KW-1185">Reference proteome</keyword>
<evidence type="ECO:0000313" key="3">
    <source>
        <dbReference type="EMBL" id="KAK0623900.1"/>
    </source>
</evidence>
<dbReference type="GO" id="GO:0006351">
    <property type="term" value="P:DNA-templated transcription"/>
    <property type="evidence" value="ECO:0007669"/>
    <property type="project" value="InterPro"/>
</dbReference>
<evidence type="ECO:0000256" key="1">
    <source>
        <dbReference type="ARBA" id="ARBA00023242"/>
    </source>
</evidence>
<organism evidence="3 4">
    <name type="scientific">Immersiella caudata</name>
    <dbReference type="NCBI Taxonomy" id="314043"/>
    <lineage>
        <taxon>Eukaryota</taxon>
        <taxon>Fungi</taxon>
        <taxon>Dikarya</taxon>
        <taxon>Ascomycota</taxon>
        <taxon>Pezizomycotina</taxon>
        <taxon>Sordariomycetes</taxon>
        <taxon>Sordariomycetidae</taxon>
        <taxon>Sordariales</taxon>
        <taxon>Lasiosphaeriaceae</taxon>
        <taxon>Immersiella</taxon>
    </lineage>
</organism>
<dbReference type="AlphaFoldDB" id="A0AA40C3Q6"/>
<dbReference type="GO" id="GO:0003677">
    <property type="term" value="F:DNA binding"/>
    <property type="evidence" value="ECO:0007669"/>
    <property type="project" value="InterPro"/>
</dbReference>
<name>A0AA40C3Q6_9PEZI</name>
<dbReference type="PANTHER" id="PTHR47256:SF10">
    <property type="entry name" value="ZN(II)2CYS6 TRANSCRIPTION FACTOR (EUROFUNG)"/>
    <property type="match status" value="1"/>
</dbReference>
<feature type="domain" description="Xylanolytic transcriptional activator regulatory" evidence="2">
    <location>
        <begin position="43"/>
        <end position="227"/>
    </location>
</feature>
<protein>
    <recommendedName>
        <fullName evidence="2">Xylanolytic transcriptional activator regulatory domain-containing protein</fullName>
    </recommendedName>
</protein>
<dbReference type="PANTHER" id="PTHR47256">
    <property type="entry name" value="ZN(II)2CYS6 TRANSCRIPTION FACTOR (EUROFUNG)-RELATED"/>
    <property type="match status" value="1"/>
</dbReference>
<reference evidence="3" key="1">
    <citation type="submission" date="2023-06" db="EMBL/GenBank/DDBJ databases">
        <title>Genome-scale phylogeny and comparative genomics of the fungal order Sordariales.</title>
        <authorList>
            <consortium name="Lawrence Berkeley National Laboratory"/>
            <person name="Hensen N."/>
            <person name="Bonometti L."/>
            <person name="Westerberg I."/>
            <person name="Brannstrom I.O."/>
            <person name="Guillou S."/>
            <person name="Cros-Aarteil S."/>
            <person name="Calhoun S."/>
            <person name="Haridas S."/>
            <person name="Kuo A."/>
            <person name="Mondo S."/>
            <person name="Pangilinan J."/>
            <person name="Riley R."/>
            <person name="Labutti K."/>
            <person name="Andreopoulos B."/>
            <person name="Lipzen A."/>
            <person name="Chen C."/>
            <person name="Yanf M."/>
            <person name="Daum C."/>
            <person name="Ng V."/>
            <person name="Clum A."/>
            <person name="Steindorff A."/>
            <person name="Ohm R."/>
            <person name="Martin F."/>
            <person name="Silar P."/>
            <person name="Natvig D."/>
            <person name="Lalanne C."/>
            <person name="Gautier V."/>
            <person name="Ament-Velasquez S.L."/>
            <person name="Kruys A."/>
            <person name="Hutchinson M.I."/>
            <person name="Powell A.J."/>
            <person name="Barry K."/>
            <person name="Miller A.N."/>
            <person name="Grigoriev I.V."/>
            <person name="Debuchy R."/>
            <person name="Gladieux P."/>
            <person name="Thoren M.H."/>
            <person name="Johannesson H."/>
        </authorList>
    </citation>
    <scope>NUCLEOTIDE SEQUENCE</scope>
    <source>
        <strain evidence="3">CBS 606.72</strain>
    </source>
</reference>
<keyword evidence="1" id="KW-0539">Nucleus</keyword>
<sequence>MPDPGAGGQQTAIEAEALAGSLITVPARPWTSVADDGIVSTLISAFFKWDEPFAYSYVVRDLFVSDMRGRAPSQAKYCSPLLVNALCAARSFQSDRVKQVQKASGIDLGQQFFAEAKKHLDAELLKPCLTTAQGLFTLYLCMFSEGTNGAGALYRFAAYEMLQRMKAECPVVKLDPSLHHEAQQREAMIRTAWGFYVFECFLSNTYQTPPILPPPTVPKPLGCGEASASNVDINGHPYGLLSPGPPMVPGVLGVLCDAALLYHRIMAHNSKVRLTRTGGAADMDARAEFFSELATLKSSLHPRMRYGTNPTPQTLYLQLYFSVIAYNLVRPLPATARIPYPPERSGFITASILIVQLCAADVRCMESYVRIWGLAEYSPMFFTGIWNVTTSLVPLLPDSSSSHDIASAPDSAGKVADLFTRVCAFVPILERDYPVVWPAMQGVLALARKTRKAVPQAARPYLEEGTGRWQHVRQRWDNFKDLPINLALPVQDRLLPGEGESEDGSWGMPGEEGTGGRVGCDLAGLLRDWIGDT</sequence>
<proteinExistence type="predicted"/>
<dbReference type="InterPro" id="IPR053187">
    <property type="entry name" value="Notoamide_regulator"/>
</dbReference>
<accession>A0AA40C3Q6</accession>
<evidence type="ECO:0000259" key="2">
    <source>
        <dbReference type="Pfam" id="PF04082"/>
    </source>
</evidence>
<dbReference type="Proteomes" id="UP001175000">
    <property type="component" value="Unassembled WGS sequence"/>
</dbReference>
<dbReference type="CDD" id="cd12148">
    <property type="entry name" value="fungal_TF_MHR"/>
    <property type="match status" value="1"/>
</dbReference>
<comment type="caution">
    <text evidence="3">The sequence shown here is derived from an EMBL/GenBank/DDBJ whole genome shotgun (WGS) entry which is preliminary data.</text>
</comment>
<dbReference type="EMBL" id="JAULSU010000003">
    <property type="protein sequence ID" value="KAK0623900.1"/>
    <property type="molecule type" value="Genomic_DNA"/>
</dbReference>
<evidence type="ECO:0000313" key="4">
    <source>
        <dbReference type="Proteomes" id="UP001175000"/>
    </source>
</evidence>
<dbReference type="GO" id="GO:0008270">
    <property type="term" value="F:zinc ion binding"/>
    <property type="evidence" value="ECO:0007669"/>
    <property type="project" value="InterPro"/>
</dbReference>
<dbReference type="Pfam" id="PF04082">
    <property type="entry name" value="Fungal_trans"/>
    <property type="match status" value="1"/>
</dbReference>
<dbReference type="InterPro" id="IPR007219">
    <property type="entry name" value="XnlR_reg_dom"/>
</dbReference>